<organism evidence="3 4">
    <name type="scientific">Sphagnurus paluster</name>
    <dbReference type="NCBI Taxonomy" id="117069"/>
    <lineage>
        <taxon>Eukaryota</taxon>
        <taxon>Fungi</taxon>
        <taxon>Dikarya</taxon>
        <taxon>Basidiomycota</taxon>
        <taxon>Agaricomycotina</taxon>
        <taxon>Agaricomycetes</taxon>
        <taxon>Agaricomycetidae</taxon>
        <taxon>Agaricales</taxon>
        <taxon>Tricholomatineae</taxon>
        <taxon>Lyophyllaceae</taxon>
        <taxon>Sphagnurus</taxon>
    </lineage>
</organism>
<proteinExistence type="predicted"/>
<keyword evidence="2" id="KW-1133">Transmembrane helix</keyword>
<gene>
    <name evidence="3" type="ORF">H0H81_006983</name>
</gene>
<accession>A0A9P7GJQ5</accession>
<feature type="transmembrane region" description="Helical" evidence="2">
    <location>
        <begin position="133"/>
        <end position="155"/>
    </location>
</feature>
<keyword evidence="4" id="KW-1185">Reference proteome</keyword>
<dbReference type="AlphaFoldDB" id="A0A9P7GJQ5"/>
<feature type="transmembrane region" description="Helical" evidence="2">
    <location>
        <begin position="97"/>
        <end position="121"/>
    </location>
</feature>
<dbReference type="EMBL" id="JABCKI010000184">
    <property type="protein sequence ID" value="KAG5651902.1"/>
    <property type="molecule type" value="Genomic_DNA"/>
</dbReference>
<reference evidence="3" key="2">
    <citation type="submission" date="2021-10" db="EMBL/GenBank/DDBJ databases">
        <title>Phylogenomics reveals ancestral predisposition of the termite-cultivated fungus Termitomyces towards a domesticated lifestyle.</title>
        <authorList>
            <person name="Auxier B."/>
            <person name="Grum-Grzhimaylo A."/>
            <person name="Cardenas M.E."/>
            <person name="Lodge J.D."/>
            <person name="Laessoe T."/>
            <person name="Pedersen O."/>
            <person name="Smith M.E."/>
            <person name="Kuyper T.W."/>
            <person name="Franco-Molano E.A."/>
            <person name="Baroni T.J."/>
            <person name="Aanen D.K."/>
        </authorList>
    </citation>
    <scope>NUCLEOTIDE SEQUENCE</scope>
    <source>
        <strain evidence="3">D49</strain>
    </source>
</reference>
<evidence type="ECO:0000256" key="2">
    <source>
        <dbReference type="SAM" id="Phobius"/>
    </source>
</evidence>
<feature type="compositionally biased region" description="Basic and acidic residues" evidence="1">
    <location>
        <begin position="219"/>
        <end position="230"/>
    </location>
</feature>
<feature type="compositionally biased region" description="Basic and acidic residues" evidence="1">
    <location>
        <begin position="8"/>
        <end position="20"/>
    </location>
</feature>
<dbReference type="OrthoDB" id="3254104at2759"/>
<evidence type="ECO:0000313" key="4">
    <source>
        <dbReference type="Proteomes" id="UP000717328"/>
    </source>
</evidence>
<name>A0A9P7GJQ5_9AGAR</name>
<feature type="transmembrane region" description="Helical" evidence="2">
    <location>
        <begin position="58"/>
        <end position="77"/>
    </location>
</feature>
<keyword evidence="2" id="KW-0472">Membrane</keyword>
<dbReference type="Proteomes" id="UP000717328">
    <property type="component" value="Unassembled WGS sequence"/>
</dbReference>
<evidence type="ECO:0000313" key="3">
    <source>
        <dbReference type="EMBL" id="KAG5651902.1"/>
    </source>
</evidence>
<reference evidence="3" key="1">
    <citation type="submission" date="2021-02" db="EMBL/GenBank/DDBJ databases">
        <authorList>
            <person name="Nieuwenhuis M."/>
            <person name="Van De Peppel L.J.J."/>
        </authorList>
    </citation>
    <scope>NUCLEOTIDE SEQUENCE</scope>
    <source>
        <strain evidence="3">D49</strain>
    </source>
</reference>
<comment type="caution">
    <text evidence="3">The sequence shown here is derived from an EMBL/GenBank/DDBJ whole genome shotgun (WGS) entry which is preliminary data.</text>
</comment>
<feature type="region of interest" description="Disordered" evidence="1">
    <location>
        <begin position="205"/>
        <end position="230"/>
    </location>
</feature>
<feature type="region of interest" description="Disordered" evidence="1">
    <location>
        <begin position="1"/>
        <end position="26"/>
    </location>
</feature>
<keyword evidence="2" id="KW-0812">Transmembrane</keyword>
<sequence>MSTKPAPMHHEATSTKHPNLENRPATLAHTPSQMDTKYVNMLLALDSIPRLHNMLASFFTWILLAGFVLFPGTFTSLQNAQGNLSNEVGKKVITAVSHVPLFVIAWLCCGIGAAGMIYLWWRWMHNYVWLMNKIFLPGLLNSFAGLISTLANIYGVQHGEYSTTGKVTIIVTGVSTFLCGVGTLYYSLWKIRRVKLKHDMQVGKEKAGKHGEGVIAPSKRKESQKGHGLV</sequence>
<feature type="transmembrane region" description="Helical" evidence="2">
    <location>
        <begin position="167"/>
        <end position="188"/>
    </location>
</feature>
<protein>
    <submittedName>
        <fullName evidence="3">Uncharacterized protein</fullName>
    </submittedName>
</protein>
<evidence type="ECO:0000256" key="1">
    <source>
        <dbReference type="SAM" id="MobiDB-lite"/>
    </source>
</evidence>